<dbReference type="Gene3D" id="3.30.420.10">
    <property type="entry name" value="Ribonuclease H-like superfamily/Ribonuclease H"/>
    <property type="match status" value="1"/>
</dbReference>
<dbReference type="PROSITE" id="PS50994">
    <property type="entry name" value="INTEGRASE"/>
    <property type="match status" value="1"/>
</dbReference>
<dbReference type="EMBL" id="JBHSFI010000015">
    <property type="protein sequence ID" value="MFC4632268.1"/>
    <property type="molecule type" value="Genomic_DNA"/>
</dbReference>
<protein>
    <submittedName>
        <fullName evidence="3">IS30 family transposase</fullName>
    </submittedName>
</protein>
<accession>A0ABV9HRX9</accession>
<dbReference type="InterPro" id="IPR001584">
    <property type="entry name" value="Integrase_cat-core"/>
</dbReference>
<evidence type="ECO:0000256" key="1">
    <source>
        <dbReference type="ARBA" id="ARBA00023172"/>
    </source>
</evidence>
<dbReference type="RefSeq" id="WP_377142732.1">
    <property type="nucleotide sequence ID" value="NZ_JBHSFI010000015.1"/>
</dbReference>
<dbReference type="InterPro" id="IPR012337">
    <property type="entry name" value="RNaseH-like_sf"/>
</dbReference>
<dbReference type="Pfam" id="PF13936">
    <property type="entry name" value="HTH_38"/>
    <property type="match status" value="1"/>
</dbReference>
<dbReference type="PANTHER" id="PTHR10948">
    <property type="entry name" value="TRANSPOSASE"/>
    <property type="match status" value="1"/>
</dbReference>
<feature type="domain" description="Integrase catalytic" evidence="2">
    <location>
        <begin position="229"/>
        <end position="384"/>
    </location>
</feature>
<comment type="caution">
    <text evidence="3">The sequence shown here is derived from an EMBL/GenBank/DDBJ whole genome shotgun (WGS) entry which is preliminary data.</text>
</comment>
<dbReference type="SUPFAM" id="SSF53098">
    <property type="entry name" value="Ribonuclease H-like"/>
    <property type="match status" value="1"/>
</dbReference>
<evidence type="ECO:0000313" key="3">
    <source>
        <dbReference type="EMBL" id="MFC4632268.1"/>
    </source>
</evidence>
<sequence length="384" mass="42618">MRWPVAARRRVVGLIASGWSQQQAAACEGVSRLAAARWWSQAGGMKLVMGRGGGPARPARGGRARGPGHRLTLEDRDEIQRGLDAGLEQVEIARRIGRSPSTVSREIGRHRSPGGDYSALVADSRALQQAMRPKKFKLADPGLSDRVTEWMDQGWSPGLIASILRRDNPEDRSQWVSHETIYKSLYVQARGRLRADLHQQLSTHRSTRKSRERVGAGKGGWAFKDALKISQRPPEVADRAVPGHWEGDLILGTGGTSAIGTLVERTTRYTILLHLPGDHTAATVAGAMITAMSDLPAHLRRSLTWDRGSELADYVDIQLDLRMPVYFADPHSPWQRGSNENTNRLLRHWFEKGTDLSGWTPDDLRRVAVMLNARPRPTLDLDTP</sequence>
<keyword evidence="1" id="KW-0233">DNA recombination</keyword>
<name>A0ABV9HRX9_9MICO</name>
<dbReference type="InterPro" id="IPR036397">
    <property type="entry name" value="RNaseH_sf"/>
</dbReference>
<gene>
    <name evidence="3" type="ORF">ACFO6V_28775</name>
</gene>
<reference evidence="4" key="1">
    <citation type="journal article" date="2019" name="Int. J. Syst. Evol. Microbiol.">
        <title>The Global Catalogue of Microorganisms (GCM) 10K type strain sequencing project: providing services to taxonomists for standard genome sequencing and annotation.</title>
        <authorList>
            <consortium name="The Broad Institute Genomics Platform"/>
            <consortium name="The Broad Institute Genome Sequencing Center for Infectious Disease"/>
            <person name="Wu L."/>
            <person name="Ma J."/>
        </authorList>
    </citation>
    <scope>NUCLEOTIDE SEQUENCE [LARGE SCALE GENOMIC DNA]</scope>
    <source>
        <strain evidence="4">CCUG 42722</strain>
    </source>
</reference>
<dbReference type="InterPro" id="IPR025246">
    <property type="entry name" value="IS30-like_HTH"/>
</dbReference>
<evidence type="ECO:0000313" key="4">
    <source>
        <dbReference type="Proteomes" id="UP001596011"/>
    </source>
</evidence>
<dbReference type="InterPro" id="IPR053392">
    <property type="entry name" value="Transposase_IS30-like"/>
</dbReference>
<dbReference type="NCBIfam" id="NF033563">
    <property type="entry name" value="transpos_IS30"/>
    <property type="match status" value="1"/>
</dbReference>
<feature type="non-terminal residue" evidence="3">
    <location>
        <position position="384"/>
    </location>
</feature>
<keyword evidence="4" id="KW-1185">Reference proteome</keyword>
<dbReference type="Proteomes" id="UP001596011">
    <property type="component" value="Unassembled WGS sequence"/>
</dbReference>
<evidence type="ECO:0000259" key="2">
    <source>
        <dbReference type="PROSITE" id="PS50994"/>
    </source>
</evidence>
<proteinExistence type="predicted"/>
<dbReference type="InterPro" id="IPR051917">
    <property type="entry name" value="Transposase-Integrase"/>
</dbReference>
<organism evidence="3 4">
    <name type="scientific">Promicromonospora alba</name>
    <dbReference type="NCBI Taxonomy" id="1616110"/>
    <lineage>
        <taxon>Bacteria</taxon>
        <taxon>Bacillati</taxon>
        <taxon>Actinomycetota</taxon>
        <taxon>Actinomycetes</taxon>
        <taxon>Micrococcales</taxon>
        <taxon>Promicromonosporaceae</taxon>
        <taxon>Promicromonospora</taxon>
    </lineage>
</organism>
<dbReference type="PANTHER" id="PTHR10948:SF23">
    <property type="entry name" value="TRANSPOSASE INSI FOR INSERTION SEQUENCE ELEMENT IS30A-RELATED"/>
    <property type="match status" value="1"/>
</dbReference>
<dbReference type="Pfam" id="PF00665">
    <property type="entry name" value="rve"/>
    <property type="match status" value="1"/>
</dbReference>